<protein>
    <submittedName>
        <fullName evidence="1">Uncharacterized protein</fullName>
    </submittedName>
</protein>
<keyword evidence="2" id="KW-1185">Reference proteome</keyword>
<name>A0ACB8X758_9TELE</name>
<reference evidence="1" key="1">
    <citation type="submission" date="2022-04" db="EMBL/GenBank/DDBJ databases">
        <title>Jade perch genome.</title>
        <authorList>
            <person name="Chao B."/>
        </authorList>
    </citation>
    <scope>NUCLEOTIDE SEQUENCE</scope>
    <source>
        <strain evidence="1">CB-2022</strain>
    </source>
</reference>
<dbReference type="EMBL" id="CM041532">
    <property type="protein sequence ID" value="KAI3375771.1"/>
    <property type="molecule type" value="Genomic_DNA"/>
</dbReference>
<accession>A0ACB8X758</accession>
<gene>
    <name evidence="1" type="ORF">L3Q82_003737</name>
</gene>
<organism evidence="1 2">
    <name type="scientific">Scortum barcoo</name>
    <name type="common">barcoo grunter</name>
    <dbReference type="NCBI Taxonomy" id="214431"/>
    <lineage>
        <taxon>Eukaryota</taxon>
        <taxon>Metazoa</taxon>
        <taxon>Chordata</taxon>
        <taxon>Craniata</taxon>
        <taxon>Vertebrata</taxon>
        <taxon>Euteleostomi</taxon>
        <taxon>Actinopterygii</taxon>
        <taxon>Neopterygii</taxon>
        <taxon>Teleostei</taxon>
        <taxon>Neoteleostei</taxon>
        <taxon>Acanthomorphata</taxon>
        <taxon>Eupercaria</taxon>
        <taxon>Centrarchiformes</taxon>
        <taxon>Terapontoidei</taxon>
        <taxon>Terapontidae</taxon>
        <taxon>Scortum</taxon>
    </lineage>
</organism>
<proteinExistence type="predicted"/>
<comment type="caution">
    <text evidence="1">The sequence shown here is derived from an EMBL/GenBank/DDBJ whole genome shotgun (WGS) entry which is preliminary data.</text>
</comment>
<dbReference type="Proteomes" id="UP000831701">
    <property type="component" value="Chromosome 2"/>
</dbReference>
<evidence type="ECO:0000313" key="2">
    <source>
        <dbReference type="Proteomes" id="UP000831701"/>
    </source>
</evidence>
<evidence type="ECO:0000313" key="1">
    <source>
        <dbReference type="EMBL" id="KAI3375771.1"/>
    </source>
</evidence>
<sequence>MRSRIQVVEMSFLRRVSGLRDRVRSSDIRERLRVEAAAPPRREEPVEVVRASCKDASRTPPCRRYFGHVHPGGDPGADCLGNASGSPLEELVVEVAGERTGERTAWASLLRLLPPRPGPG</sequence>